<reference evidence="5 6" key="1">
    <citation type="journal article" date="2016" name="Nat. Commun.">
        <title>Thousands of microbial genomes shed light on interconnected biogeochemical processes in an aquifer system.</title>
        <authorList>
            <person name="Anantharaman K."/>
            <person name="Brown C.T."/>
            <person name="Hug L.A."/>
            <person name="Sharon I."/>
            <person name="Castelle C.J."/>
            <person name="Probst A.J."/>
            <person name="Thomas B.C."/>
            <person name="Singh A."/>
            <person name="Wilkins M.J."/>
            <person name="Karaoz U."/>
            <person name="Brodie E.L."/>
            <person name="Williams K.H."/>
            <person name="Hubbard S.S."/>
            <person name="Banfield J.F."/>
        </authorList>
    </citation>
    <scope>NUCLEOTIDE SEQUENCE [LARGE SCALE GENOMIC DNA]</scope>
</reference>
<evidence type="ECO:0000256" key="1">
    <source>
        <dbReference type="ARBA" id="ARBA00022490"/>
    </source>
</evidence>
<name>A0A1G2P762_9BACT</name>
<evidence type="ECO:0000313" key="6">
    <source>
        <dbReference type="Proteomes" id="UP000176355"/>
    </source>
</evidence>
<comment type="caution">
    <text evidence="5">The sequence shown here is derived from an EMBL/GenBank/DDBJ whole genome shotgun (WGS) entry which is preliminary data.</text>
</comment>
<proteinExistence type="predicted"/>
<dbReference type="GO" id="GO:0051304">
    <property type="term" value="P:chromosome separation"/>
    <property type="evidence" value="ECO:0007669"/>
    <property type="project" value="InterPro"/>
</dbReference>
<keyword evidence="1" id="KW-0963">Cytoplasm</keyword>
<dbReference type="InterPro" id="IPR005234">
    <property type="entry name" value="ScpB_csome_segregation"/>
</dbReference>
<evidence type="ECO:0000256" key="4">
    <source>
        <dbReference type="ARBA" id="ARBA00023306"/>
    </source>
</evidence>
<dbReference type="Gene3D" id="1.10.10.10">
    <property type="entry name" value="Winged helix-like DNA-binding domain superfamily/Winged helix DNA-binding domain"/>
    <property type="match status" value="2"/>
</dbReference>
<dbReference type="InterPro" id="IPR036388">
    <property type="entry name" value="WH-like_DNA-bd_sf"/>
</dbReference>
<dbReference type="AlphaFoldDB" id="A0A1G2P762"/>
<keyword evidence="2" id="KW-0132">Cell division</keyword>
<evidence type="ECO:0000256" key="3">
    <source>
        <dbReference type="ARBA" id="ARBA00022829"/>
    </source>
</evidence>
<dbReference type="Pfam" id="PF04079">
    <property type="entry name" value="SMC_ScpB"/>
    <property type="match status" value="1"/>
</dbReference>
<dbReference type="InterPro" id="IPR036390">
    <property type="entry name" value="WH_DNA-bd_sf"/>
</dbReference>
<protein>
    <recommendedName>
        <fullName evidence="7">SMC-Scp complex subunit ScpB</fullName>
    </recommendedName>
</protein>
<dbReference type="EMBL" id="MHSL01000024">
    <property type="protein sequence ID" value="OHA43411.1"/>
    <property type="molecule type" value="Genomic_DNA"/>
</dbReference>
<sequence>MDLAAKIEAILFWKSEPVSLKKLAFWLTVTKNEVEEALGVLEEKLAERGVALLRKDDEVALGTAPALSELMATLAREELAGELSKASLETLTIILYRGPVGKQEIDYIRGVNSGYTLRGLLIRGLVERLENPTDRRTYLYKPTFELLSYMGIKRLEELPDYQMVREEIKNEELSNEN</sequence>
<dbReference type="STRING" id="1802333.A3G03_01175"/>
<evidence type="ECO:0000256" key="2">
    <source>
        <dbReference type="ARBA" id="ARBA00022618"/>
    </source>
</evidence>
<dbReference type="PANTHER" id="PTHR34298:SF2">
    <property type="entry name" value="SEGREGATION AND CONDENSATION PROTEIN B"/>
    <property type="match status" value="1"/>
</dbReference>
<dbReference type="PANTHER" id="PTHR34298">
    <property type="entry name" value="SEGREGATION AND CONDENSATION PROTEIN B"/>
    <property type="match status" value="1"/>
</dbReference>
<organism evidence="5 6">
    <name type="scientific">Candidatus Taylorbacteria bacterium RIFCSPLOWO2_12_FULL_44_15c</name>
    <dbReference type="NCBI Taxonomy" id="1802333"/>
    <lineage>
        <taxon>Bacteria</taxon>
        <taxon>Candidatus Tayloriibacteriota</taxon>
    </lineage>
</organism>
<keyword evidence="4" id="KW-0131">Cell cycle</keyword>
<accession>A0A1G2P762</accession>
<evidence type="ECO:0008006" key="7">
    <source>
        <dbReference type="Google" id="ProtNLM"/>
    </source>
</evidence>
<evidence type="ECO:0000313" key="5">
    <source>
        <dbReference type="EMBL" id="OHA43411.1"/>
    </source>
</evidence>
<dbReference type="Proteomes" id="UP000176355">
    <property type="component" value="Unassembled WGS sequence"/>
</dbReference>
<dbReference type="GO" id="GO:0051301">
    <property type="term" value="P:cell division"/>
    <property type="evidence" value="ECO:0007669"/>
    <property type="project" value="UniProtKB-KW"/>
</dbReference>
<keyword evidence="3" id="KW-0159">Chromosome partition</keyword>
<dbReference type="SUPFAM" id="SSF46785">
    <property type="entry name" value="Winged helix' DNA-binding domain"/>
    <property type="match status" value="2"/>
</dbReference>
<gene>
    <name evidence="5" type="ORF">A3G03_01175</name>
</gene>